<proteinExistence type="predicted"/>
<dbReference type="PANTHER" id="PTHR31528">
    <property type="entry name" value="4-AMINO-5-HYDROXYMETHYL-2-METHYLPYRIMIDINE PHOSPHATE SYNTHASE THI11-RELATED"/>
    <property type="match status" value="1"/>
</dbReference>
<feature type="signal peptide" evidence="1">
    <location>
        <begin position="1"/>
        <end position="21"/>
    </location>
</feature>
<dbReference type="PANTHER" id="PTHR31528:SF3">
    <property type="entry name" value="THIAMINE BIOSYNTHESIS PROTEIN HI_0357-RELATED"/>
    <property type="match status" value="1"/>
</dbReference>
<dbReference type="Pfam" id="PF09084">
    <property type="entry name" value="NMT1"/>
    <property type="match status" value="1"/>
</dbReference>
<reference evidence="3 4" key="1">
    <citation type="submission" date="2019-12" db="EMBL/GenBank/DDBJ databases">
        <authorList>
            <person name="Li M."/>
        </authorList>
    </citation>
    <scope>NUCLEOTIDE SEQUENCE [LARGE SCALE GENOMIC DNA]</scope>
    <source>
        <strain evidence="3 4">GBMRC 2024</strain>
    </source>
</reference>
<evidence type="ECO:0000313" key="4">
    <source>
        <dbReference type="Proteomes" id="UP000477911"/>
    </source>
</evidence>
<feature type="chain" id="PRO_5026739933" evidence="1">
    <location>
        <begin position="22"/>
        <end position="328"/>
    </location>
</feature>
<gene>
    <name evidence="3" type="ORF">GR170_15145</name>
</gene>
<dbReference type="InterPro" id="IPR015168">
    <property type="entry name" value="SsuA/THI5"/>
</dbReference>
<comment type="caution">
    <text evidence="3">The sequence shown here is derived from an EMBL/GenBank/DDBJ whole genome shotgun (WGS) entry which is preliminary data.</text>
</comment>
<keyword evidence="1" id="KW-0732">Signal</keyword>
<accession>A0A6L7G6M2</accession>
<dbReference type="Gene3D" id="3.40.190.10">
    <property type="entry name" value="Periplasmic binding protein-like II"/>
    <property type="match status" value="2"/>
</dbReference>
<name>A0A6L7G6M2_9RHOB</name>
<sequence length="328" mass="35754">MFRTHLASAAALLAMAAPLAAQDLTKVTFGTNWVAEAEHGGFYQAVVDGTYKDCGLDVTILPGGPQVNNQALLLAGKIDFYMGSTLGAFFGVEQDLPLVDVAALFQKDPQVLLTHPGKAKTFEDLKPMKMIVADATPYYSWLKAAYGFTDEQRQTYTFNSAPFIVDENAAQQGYVSSEPFSIKQQTGWAPDVWLLADHGYTAYATTIQTMQGTIDKSPEVVQCFVDGSIKGWYNYLYGDRSKTDAMIKEVNPDMSQEAIDYAVQAMKDQGIVDSGDALTLGIGAITDAREKDFYDKMVEGGVVKAGLDISKAYTKQFVDKGVGMDLKK</sequence>
<keyword evidence="4" id="KW-1185">Reference proteome</keyword>
<dbReference type="EMBL" id="WUMU01000017">
    <property type="protein sequence ID" value="MXN19177.1"/>
    <property type="molecule type" value="Genomic_DNA"/>
</dbReference>
<evidence type="ECO:0000259" key="2">
    <source>
        <dbReference type="Pfam" id="PF09084"/>
    </source>
</evidence>
<dbReference type="SUPFAM" id="SSF53850">
    <property type="entry name" value="Periplasmic binding protein-like II"/>
    <property type="match status" value="1"/>
</dbReference>
<dbReference type="AlphaFoldDB" id="A0A6L7G6M2"/>
<evidence type="ECO:0000256" key="1">
    <source>
        <dbReference type="SAM" id="SignalP"/>
    </source>
</evidence>
<dbReference type="InterPro" id="IPR027939">
    <property type="entry name" value="NMT1/THI5"/>
</dbReference>
<organism evidence="3 4">
    <name type="scientific">Pseudooceanicola albus</name>
    <dbReference type="NCBI Taxonomy" id="2692189"/>
    <lineage>
        <taxon>Bacteria</taxon>
        <taxon>Pseudomonadati</taxon>
        <taxon>Pseudomonadota</taxon>
        <taxon>Alphaproteobacteria</taxon>
        <taxon>Rhodobacterales</taxon>
        <taxon>Paracoccaceae</taxon>
        <taxon>Pseudooceanicola</taxon>
    </lineage>
</organism>
<dbReference type="RefSeq" id="WP_160895304.1">
    <property type="nucleotide sequence ID" value="NZ_WUMU01000017.1"/>
</dbReference>
<evidence type="ECO:0000313" key="3">
    <source>
        <dbReference type="EMBL" id="MXN19177.1"/>
    </source>
</evidence>
<dbReference type="GO" id="GO:0009228">
    <property type="term" value="P:thiamine biosynthetic process"/>
    <property type="evidence" value="ECO:0007669"/>
    <property type="project" value="InterPro"/>
</dbReference>
<dbReference type="Proteomes" id="UP000477911">
    <property type="component" value="Unassembled WGS sequence"/>
</dbReference>
<protein>
    <submittedName>
        <fullName evidence="3">ABC transporter substrate-binding protein</fullName>
    </submittedName>
</protein>
<feature type="domain" description="SsuA/THI5-like" evidence="2">
    <location>
        <begin position="37"/>
        <end position="233"/>
    </location>
</feature>